<dbReference type="SUPFAM" id="SSF103473">
    <property type="entry name" value="MFS general substrate transporter"/>
    <property type="match status" value="1"/>
</dbReference>
<feature type="transmembrane region" description="Helical" evidence="6">
    <location>
        <begin position="107"/>
        <end position="124"/>
    </location>
</feature>
<keyword evidence="4 6" id="KW-1133">Transmembrane helix</keyword>
<evidence type="ECO:0000313" key="7">
    <source>
        <dbReference type="EMBL" id="ODN76252.1"/>
    </source>
</evidence>
<dbReference type="PANTHER" id="PTHR43791">
    <property type="entry name" value="PERMEASE-RELATED"/>
    <property type="match status" value="1"/>
</dbReference>
<dbReference type="GO" id="GO:0022857">
    <property type="term" value="F:transmembrane transporter activity"/>
    <property type="evidence" value="ECO:0007669"/>
    <property type="project" value="InterPro"/>
</dbReference>
<feature type="transmembrane region" description="Helical" evidence="6">
    <location>
        <begin position="198"/>
        <end position="218"/>
    </location>
</feature>
<organism evidence="7 8">
    <name type="scientific">Cryptococcus amylolentus CBS 6039</name>
    <dbReference type="NCBI Taxonomy" id="1295533"/>
    <lineage>
        <taxon>Eukaryota</taxon>
        <taxon>Fungi</taxon>
        <taxon>Dikarya</taxon>
        <taxon>Basidiomycota</taxon>
        <taxon>Agaricomycotina</taxon>
        <taxon>Tremellomycetes</taxon>
        <taxon>Tremellales</taxon>
        <taxon>Cryptococcaceae</taxon>
        <taxon>Cryptococcus</taxon>
    </lineage>
</organism>
<dbReference type="GO" id="GO:0016020">
    <property type="term" value="C:membrane"/>
    <property type="evidence" value="ECO:0007669"/>
    <property type="project" value="UniProtKB-SubCell"/>
</dbReference>
<dbReference type="OrthoDB" id="6730379at2759"/>
<keyword evidence="8" id="KW-1185">Reference proteome</keyword>
<gene>
    <name evidence="7" type="ORF">L202_06181</name>
</gene>
<dbReference type="GeneID" id="30157490"/>
<dbReference type="RefSeq" id="XP_018991783.1">
    <property type="nucleotide sequence ID" value="XM_019140632.1"/>
</dbReference>
<name>A0A1E3HIS1_9TREE</name>
<feature type="transmembrane region" description="Helical" evidence="6">
    <location>
        <begin position="451"/>
        <end position="476"/>
    </location>
</feature>
<dbReference type="PANTHER" id="PTHR43791:SF63">
    <property type="entry name" value="HIGH AFFINITY CYSTEINE TRANSPORTER"/>
    <property type="match status" value="1"/>
</dbReference>
<feature type="transmembrane region" description="Helical" evidence="6">
    <location>
        <begin position="230"/>
        <end position="250"/>
    </location>
</feature>
<proteinExistence type="predicted"/>
<keyword evidence="2" id="KW-0813">Transport</keyword>
<dbReference type="Pfam" id="PF07690">
    <property type="entry name" value="MFS_1"/>
    <property type="match status" value="1"/>
</dbReference>
<comment type="caution">
    <text evidence="7">The sequence shown here is derived from an EMBL/GenBank/DDBJ whole genome shotgun (WGS) entry which is preliminary data.</text>
</comment>
<keyword evidence="5 6" id="KW-0472">Membrane</keyword>
<protein>
    <recommendedName>
        <fullName evidence="9">Major facilitator superfamily (MFS) profile domain-containing protein</fullName>
    </recommendedName>
</protein>
<feature type="transmembrane region" description="Helical" evidence="6">
    <location>
        <begin position="390"/>
        <end position="410"/>
    </location>
</feature>
<evidence type="ECO:0000313" key="8">
    <source>
        <dbReference type="Proteomes" id="UP000094065"/>
    </source>
</evidence>
<evidence type="ECO:0000256" key="1">
    <source>
        <dbReference type="ARBA" id="ARBA00004141"/>
    </source>
</evidence>
<dbReference type="InterPro" id="IPR011701">
    <property type="entry name" value="MFS"/>
</dbReference>
<dbReference type="STRING" id="1295533.A0A1E3HIS1"/>
<evidence type="ECO:0008006" key="9">
    <source>
        <dbReference type="Google" id="ProtNLM"/>
    </source>
</evidence>
<dbReference type="FunFam" id="1.20.1250.20:FF:000502">
    <property type="entry name" value="Membrane transporter, putative"/>
    <property type="match status" value="1"/>
</dbReference>
<feature type="transmembrane region" description="Helical" evidence="6">
    <location>
        <begin position="162"/>
        <end position="186"/>
    </location>
</feature>
<feature type="transmembrane region" description="Helical" evidence="6">
    <location>
        <begin position="366"/>
        <end position="384"/>
    </location>
</feature>
<evidence type="ECO:0000256" key="5">
    <source>
        <dbReference type="ARBA" id="ARBA00023136"/>
    </source>
</evidence>
<dbReference type="Proteomes" id="UP000094065">
    <property type="component" value="Unassembled WGS sequence"/>
</dbReference>
<accession>A0A1E3HIS1</accession>
<evidence type="ECO:0000256" key="2">
    <source>
        <dbReference type="ARBA" id="ARBA00022448"/>
    </source>
</evidence>
<keyword evidence="3 6" id="KW-0812">Transmembrane</keyword>
<evidence type="ECO:0000256" key="6">
    <source>
        <dbReference type="SAM" id="Phobius"/>
    </source>
</evidence>
<evidence type="ECO:0000256" key="3">
    <source>
        <dbReference type="ARBA" id="ARBA00022692"/>
    </source>
</evidence>
<dbReference type="EMBL" id="AWGJ01000009">
    <property type="protein sequence ID" value="ODN76252.1"/>
    <property type="molecule type" value="Genomic_DNA"/>
</dbReference>
<feature type="transmembrane region" description="Helical" evidence="6">
    <location>
        <begin position="333"/>
        <end position="354"/>
    </location>
</feature>
<dbReference type="InterPro" id="IPR036259">
    <property type="entry name" value="MFS_trans_sf"/>
</dbReference>
<sequence>MSEKHIDDEKAIGLNADVSVLPAETSNEDGQAHHVQLHDVDEAAAFVAGWKGEITEEMSAKIRRKCDMHLLPLMMLLYFVQFTDKTTLGSSAILGIKTDTNLSQAQYNWLGTIFYLSYLIFEWPQSVFLQKFPPGKWMACNILVWAVALCCHAACKNFAGLFVCRFFLGVCEGSITAGFLILTSMFYTQEEATQRVGYWFLMNGTAQIFNGIVSFGVLHVNPDIISPWKVYMLITGIMTLVVGVCFWFFIPNNPMTAYFLTQEEKIIAIERLRGKSTGIENKTWKHEQFMEAMKDWKPWAFAIFAASNNVANSLTNQNSLIINSFGFTTSQTTLLGCVSGVIEILTIYSSVLVVKKWRNARGYVGAFYSIPNIISGVLMVALPWSCKGGLLFAMYLGGVGTPGFVLSLSWCSTTNTGHTKKATANAMLLIGYCLGNLLSPQMWQAKYSPRYYLPWGIILGTYVINPLILLSIRYLLNRENKRRDRLVETGQLEIEKFVDEHGDEIDPTFLDMTDHKNLSFRYPL</sequence>
<dbReference type="AlphaFoldDB" id="A0A1E3HIS1"/>
<reference evidence="7 8" key="1">
    <citation type="submission" date="2016-06" db="EMBL/GenBank/DDBJ databases">
        <title>Evolution of pathogenesis and genome organization in the Tremellales.</title>
        <authorList>
            <person name="Cuomo C."/>
            <person name="Litvintseva A."/>
            <person name="Heitman J."/>
            <person name="Chen Y."/>
            <person name="Sun S."/>
            <person name="Springer D."/>
            <person name="Dromer F."/>
            <person name="Young S."/>
            <person name="Zeng Q."/>
            <person name="Chapman S."/>
            <person name="Gujja S."/>
            <person name="Saif S."/>
            <person name="Birren B."/>
        </authorList>
    </citation>
    <scope>NUCLEOTIDE SEQUENCE [LARGE SCALE GENOMIC DNA]</scope>
    <source>
        <strain evidence="7 8">CBS 6039</strain>
    </source>
</reference>
<comment type="subcellular location">
    <subcellularLocation>
        <location evidence="1">Membrane</location>
        <topology evidence="1">Multi-pass membrane protein</topology>
    </subcellularLocation>
</comment>
<feature type="transmembrane region" description="Helical" evidence="6">
    <location>
        <begin position="422"/>
        <end position="439"/>
    </location>
</feature>
<dbReference type="Gene3D" id="1.20.1250.20">
    <property type="entry name" value="MFS general substrate transporter like domains"/>
    <property type="match status" value="1"/>
</dbReference>
<evidence type="ECO:0000256" key="4">
    <source>
        <dbReference type="ARBA" id="ARBA00022989"/>
    </source>
</evidence>
<feature type="transmembrane region" description="Helical" evidence="6">
    <location>
        <begin position="136"/>
        <end position="155"/>
    </location>
</feature>